<dbReference type="AlphaFoldDB" id="A0AAV9VDX1"/>
<sequence>MTMVPNAHHFSKKPDLVVDLENSDGVITDRAFVTSGSIANASPVWRWMVDPSGGFKQHPMEKFRLADDDTELPVLSLDDDDIDTVLMLFRIMHLQMKEVPKALMYYELLDVAVVCDKYNCVDLVFPWADGWVGALLDEIDLEDYYEDEFGYEGWFLIATLVPSRSDLDEFLYQLSILLIGQCCVGKPSSSAGGFGRRVWTPPLIFSSRILNKSQLHETARARVVNMDIIPAPIVEHIYKEAKTAVHSLTQIAEELCRDLYLFEGIALQGEKFSDLHLKCKDDKCIRIARSTLFLSLQQKGFELKSPESLKASMEAFPVTFLCESLSSLSCQTIVPISFDVTVKNPVPEGANFMCLQEFPKSLPPDFVHFCDIDIGHTTSPAHVHCGIAQRILKFYKDVKSVQNSISGYSAASAKPESPNIDVNPIPKVSGHDD</sequence>
<comment type="caution">
    <text evidence="2">The sequence shown here is derived from an EMBL/GenBank/DDBJ whole genome shotgun (WGS) entry which is preliminary data.</text>
</comment>
<dbReference type="Proteomes" id="UP001375240">
    <property type="component" value="Unassembled WGS sequence"/>
</dbReference>
<keyword evidence="3" id="KW-1185">Reference proteome</keyword>
<proteinExistence type="predicted"/>
<evidence type="ECO:0000313" key="2">
    <source>
        <dbReference type="EMBL" id="KAK6359121.1"/>
    </source>
</evidence>
<evidence type="ECO:0000256" key="1">
    <source>
        <dbReference type="SAM" id="MobiDB-lite"/>
    </source>
</evidence>
<accession>A0AAV9VDX1</accession>
<reference evidence="2 3" key="1">
    <citation type="submission" date="2019-10" db="EMBL/GenBank/DDBJ databases">
        <authorList>
            <person name="Palmer J.M."/>
        </authorList>
    </citation>
    <scope>NUCLEOTIDE SEQUENCE [LARGE SCALE GENOMIC DNA]</scope>
    <source>
        <strain evidence="2 3">TWF696</strain>
    </source>
</reference>
<name>A0AAV9VDX1_9PEZI</name>
<gene>
    <name evidence="2" type="ORF">TWF696_000287</name>
</gene>
<protein>
    <submittedName>
        <fullName evidence="2">Uncharacterized protein</fullName>
    </submittedName>
</protein>
<evidence type="ECO:0000313" key="3">
    <source>
        <dbReference type="Proteomes" id="UP001375240"/>
    </source>
</evidence>
<feature type="region of interest" description="Disordered" evidence="1">
    <location>
        <begin position="409"/>
        <end position="433"/>
    </location>
</feature>
<organism evidence="2 3">
    <name type="scientific">Orbilia brochopaga</name>
    <dbReference type="NCBI Taxonomy" id="3140254"/>
    <lineage>
        <taxon>Eukaryota</taxon>
        <taxon>Fungi</taxon>
        <taxon>Dikarya</taxon>
        <taxon>Ascomycota</taxon>
        <taxon>Pezizomycotina</taxon>
        <taxon>Orbiliomycetes</taxon>
        <taxon>Orbiliales</taxon>
        <taxon>Orbiliaceae</taxon>
        <taxon>Orbilia</taxon>
    </lineage>
</organism>
<dbReference type="EMBL" id="JAVHNQ010000001">
    <property type="protein sequence ID" value="KAK6359121.1"/>
    <property type="molecule type" value="Genomic_DNA"/>
</dbReference>